<dbReference type="AlphaFoldDB" id="A0AAV7BNF3"/>
<sequence length="238" mass="26789">MDGHGRPPMSIFTVDDYVPFPPQIRRKPGKGRLLLQISLLVFALLALCGAASEIYFLMKVESRLSATQDLIEENAGAQKMLSRQGFRDGTPSAHVTGLSVKDTSPSSPLQWEHKLGLAFLHKVEYNNGSLVCPKTGLYFIYSKLQLRLASCSKDLENPFFSHRVIRRSSSVDIPLIEDLRRFCDTQGSSIWRGNSFIGGSFMLAKDDKVYVSMSQKHLIRAQEDTMTFFGMFMIWTTP</sequence>
<evidence type="ECO:0000256" key="2">
    <source>
        <dbReference type="ARBA" id="ARBA00008670"/>
    </source>
</evidence>
<accession>A0AAV7BNF3</accession>
<comment type="subcellular location">
    <subcellularLocation>
        <location evidence="1">Membrane</location>
    </subcellularLocation>
</comment>
<dbReference type="PROSITE" id="PS50049">
    <property type="entry name" value="THD_2"/>
    <property type="match status" value="1"/>
</dbReference>
<dbReference type="GO" id="GO:0005164">
    <property type="term" value="F:tumor necrosis factor receptor binding"/>
    <property type="evidence" value="ECO:0007669"/>
    <property type="project" value="InterPro"/>
</dbReference>
<gene>
    <name evidence="7" type="ORF">GDO81_008896</name>
</gene>
<dbReference type="EMBL" id="WNYA01000004">
    <property type="protein sequence ID" value="KAG8573873.1"/>
    <property type="molecule type" value="Genomic_DNA"/>
</dbReference>
<dbReference type="PANTHER" id="PTHR11471:SF34">
    <property type="entry name" value="TUMOR NECROSIS FACTOR LIGAND SUPERFAMILY MEMBER 14"/>
    <property type="match status" value="1"/>
</dbReference>
<keyword evidence="8" id="KW-1185">Reference proteome</keyword>
<dbReference type="EMBL" id="WNYA01000004">
    <property type="protein sequence ID" value="KAG8573872.1"/>
    <property type="molecule type" value="Genomic_DNA"/>
</dbReference>
<dbReference type="GO" id="GO:0006955">
    <property type="term" value="P:immune response"/>
    <property type="evidence" value="ECO:0007669"/>
    <property type="project" value="InterPro"/>
</dbReference>
<dbReference type="Pfam" id="PF00229">
    <property type="entry name" value="TNF"/>
    <property type="match status" value="1"/>
</dbReference>
<keyword evidence="5" id="KW-1133">Transmembrane helix</keyword>
<comment type="similarity">
    <text evidence="2">Belongs to the tumor necrosis factor family.</text>
</comment>
<dbReference type="Gene3D" id="2.60.120.40">
    <property type="match status" value="1"/>
</dbReference>
<evidence type="ECO:0000313" key="7">
    <source>
        <dbReference type="EMBL" id="KAG8573872.1"/>
    </source>
</evidence>
<dbReference type="GO" id="GO:0016020">
    <property type="term" value="C:membrane"/>
    <property type="evidence" value="ECO:0007669"/>
    <property type="project" value="UniProtKB-SubCell"/>
</dbReference>
<evidence type="ECO:0000256" key="4">
    <source>
        <dbReference type="ARBA" id="ARBA00023136"/>
    </source>
</evidence>
<keyword evidence="4 5" id="KW-0472">Membrane</keyword>
<evidence type="ECO:0000256" key="1">
    <source>
        <dbReference type="ARBA" id="ARBA00004370"/>
    </source>
</evidence>
<evidence type="ECO:0000313" key="8">
    <source>
        <dbReference type="Proteomes" id="UP000824782"/>
    </source>
</evidence>
<dbReference type="GO" id="GO:0005615">
    <property type="term" value="C:extracellular space"/>
    <property type="evidence" value="ECO:0007669"/>
    <property type="project" value="UniProtKB-KW"/>
</dbReference>
<proteinExistence type="inferred from homology"/>
<feature type="domain" description="THD" evidence="6">
    <location>
        <begin position="91"/>
        <end position="234"/>
    </location>
</feature>
<evidence type="ECO:0000259" key="6">
    <source>
        <dbReference type="PROSITE" id="PS50049"/>
    </source>
</evidence>
<keyword evidence="3" id="KW-0202">Cytokine</keyword>
<comment type="caution">
    <text evidence="7">The sequence shown here is derived from an EMBL/GenBank/DDBJ whole genome shotgun (WGS) entry which is preliminary data.</text>
</comment>
<dbReference type="InterPro" id="IPR008983">
    <property type="entry name" value="Tumour_necrosis_fac-like_dom"/>
</dbReference>
<evidence type="ECO:0000256" key="5">
    <source>
        <dbReference type="SAM" id="Phobius"/>
    </source>
</evidence>
<reference evidence="7" key="1">
    <citation type="thesis" date="2020" institute="ProQuest LLC" country="789 East Eisenhower Parkway, Ann Arbor, MI, USA">
        <title>Comparative Genomics and Chromosome Evolution.</title>
        <authorList>
            <person name="Mudd A.B."/>
        </authorList>
    </citation>
    <scope>NUCLEOTIDE SEQUENCE</scope>
    <source>
        <strain evidence="7">237g6f4</strain>
        <tissue evidence="7">Blood</tissue>
    </source>
</reference>
<dbReference type="Proteomes" id="UP000824782">
    <property type="component" value="Unassembled WGS sequence"/>
</dbReference>
<name>A0AAV7BNF3_ENGPU</name>
<keyword evidence="5" id="KW-0812">Transmembrane</keyword>
<organism evidence="7 8">
    <name type="scientific">Engystomops pustulosus</name>
    <name type="common">Tungara frog</name>
    <name type="synonym">Physalaemus pustulosus</name>
    <dbReference type="NCBI Taxonomy" id="76066"/>
    <lineage>
        <taxon>Eukaryota</taxon>
        <taxon>Metazoa</taxon>
        <taxon>Chordata</taxon>
        <taxon>Craniata</taxon>
        <taxon>Vertebrata</taxon>
        <taxon>Euteleostomi</taxon>
        <taxon>Amphibia</taxon>
        <taxon>Batrachia</taxon>
        <taxon>Anura</taxon>
        <taxon>Neobatrachia</taxon>
        <taxon>Hyloidea</taxon>
        <taxon>Leptodactylidae</taxon>
        <taxon>Leiuperinae</taxon>
        <taxon>Engystomops</taxon>
    </lineage>
</organism>
<dbReference type="InterPro" id="IPR006052">
    <property type="entry name" value="TNF_dom"/>
</dbReference>
<dbReference type="CDD" id="cd00184">
    <property type="entry name" value="TNF"/>
    <property type="match status" value="1"/>
</dbReference>
<dbReference type="SMART" id="SM00207">
    <property type="entry name" value="TNF"/>
    <property type="match status" value="1"/>
</dbReference>
<feature type="transmembrane region" description="Helical" evidence="5">
    <location>
        <begin position="33"/>
        <end position="58"/>
    </location>
</feature>
<protein>
    <recommendedName>
        <fullName evidence="6">THD domain-containing protein</fullName>
    </recommendedName>
</protein>
<dbReference type="GO" id="GO:0005125">
    <property type="term" value="F:cytokine activity"/>
    <property type="evidence" value="ECO:0007669"/>
    <property type="project" value="UniProtKB-KW"/>
</dbReference>
<dbReference type="PANTHER" id="PTHR11471">
    <property type="entry name" value="TUMOR NECROSIS FACTOR FAMILY MEMBER"/>
    <property type="match status" value="1"/>
</dbReference>
<dbReference type="SUPFAM" id="SSF49842">
    <property type="entry name" value="TNF-like"/>
    <property type="match status" value="1"/>
</dbReference>
<evidence type="ECO:0000256" key="3">
    <source>
        <dbReference type="ARBA" id="ARBA00022514"/>
    </source>
</evidence>